<organism evidence="2 3">
    <name type="scientific">Cnephaeus nilssonii</name>
    <name type="common">Northern bat</name>
    <name type="synonym">Eptesicus nilssonii</name>
    <dbReference type="NCBI Taxonomy" id="3371016"/>
    <lineage>
        <taxon>Eukaryota</taxon>
        <taxon>Metazoa</taxon>
        <taxon>Chordata</taxon>
        <taxon>Craniata</taxon>
        <taxon>Vertebrata</taxon>
        <taxon>Euteleostomi</taxon>
        <taxon>Mammalia</taxon>
        <taxon>Eutheria</taxon>
        <taxon>Laurasiatheria</taxon>
        <taxon>Chiroptera</taxon>
        <taxon>Yangochiroptera</taxon>
        <taxon>Vespertilionidae</taxon>
        <taxon>Cnephaeus</taxon>
    </lineage>
</organism>
<gene>
    <name evidence="2" type="ORF">QTO34_017071</name>
</gene>
<dbReference type="Proteomes" id="UP001177744">
    <property type="component" value="Unassembled WGS sequence"/>
</dbReference>
<protein>
    <submittedName>
        <fullName evidence="2">Uncharacterized protein</fullName>
    </submittedName>
</protein>
<accession>A0AA40LNR8</accession>
<sequence length="323" mass="32495">MKGSTTKHKFQETSTAVRALPAAGTLRFTGKVKSLYARIPDTQTLSLACPREGETPVLFKTANFGRATSNVYFHGCPGKRGLVTGGLGRTAGPQTGTLPRAGKCAQGPGPPPEAAPGGRGPGAGGRGAGGRGPGTGPRQPGLRERARPRRERSSGAPGEARGGARGVSGTAPAPRSPGCAGRGRAPAASPEPRRRAAVRTGRRGAGAARGRGWGREMARPQDEGEGTCDGAARGRDASRAPAEAGPARTQPPADRPAQQSGAARPDLPAADSARDGDQDRDDAAAARGGAPAKHSPAPAPRLTSAVYRRGGAVVCGSGASRAE</sequence>
<proteinExistence type="predicted"/>
<feature type="compositionally biased region" description="Basic and acidic residues" evidence="1">
    <location>
        <begin position="213"/>
        <end position="222"/>
    </location>
</feature>
<keyword evidence="3" id="KW-1185">Reference proteome</keyword>
<feature type="compositionally biased region" description="Basic and acidic residues" evidence="1">
    <location>
        <begin position="272"/>
        <end position="284"/>
    </location>
</feature>
<name>A0AA40LNR8_CNENI</name>
<feature type="compositionally biased region" description="Gly residues" evidence="1">
    <location>
        <begin position="117"/>
        <end position="135"/>
    </location>
</feature>
<evidence type="ECO:0000313" key="3">
    <source>
        <dbReference type="Proteomes" id="UP001177744"/>
    </source>
</evidence>
<dbReference type="EMBL" id="JAULJE010000007">
    <property type="protein sequence ID" value="KAK1340681.1"/>
    <property type="molecule type" value="Genomic_DNA"/>
</dbReference>
<evidence type="ECO:0000313" key="2">
    <source>
        <dbReference type="EMBL" id="KAK1340681.1"/>
    </source>
</evidence>
<comment type="caution">
    <text evidence="2">The sequence shown here is derived from an EMBL/GenBank/DDBJ whole genome shotgun (WGS) entry which is preliminary data.</text>
</comment>
<evidence type="ECO:0000256" key="1">
    <source>
        <dbReference type="SAM" id="MobiDB-lite"/>
    </source>
</evidence>
<feature type="compositionally biased region" description="Low complexity" evidence="1">
    <location>
        <begin position="171"/>
        <end position="190"/>
    </location>
</feature>
<dbReference type="AlphaFoldDB" id="A0AA40LNR8"/>
<reference evidence="2" key="1">
    <citation type="submission" date="2023-06" db="EMBL/GenBank/DDBJ databases">
        <title>Reference genome for the Northern bat (Eptesicus nilssonii), a most northern bat species.</title>
        <authorList>
            <person name="Laine V.N."/>
            <person name="Pulliainen A.T."/>
            <person name="Lilley T.M."/>
        </authorList>
    </citation>
    <scope>NUCLEOTIDE SEQUENCE</scope>
    <source>
        <strain evidence="2">BLF_Eptnil</strain>
        <tissue evidence="2">Kidney</tissue>
    </source>
</reference>
<feature type="region of interest" description="Disordered" evidence="1">
    <location>
        <begin position="84"/>
        <end position="307"/>
    </location>
</feature>